<dbReference type="SUPFAM" id="SSF53639">
    <property type="entry name" value="AraD/HMP-PK domain-like"/>
    <property type="match status" value="1"/>
</dbReference>
<dbReference type="InterPro" id="IPR001303">
    <property type="entry name" value="Aldolase_II/adducin_N"/>
</dbReference>
<proteinExistence type="predicted"/>
<dbReference type="Proteomes" id="UP000238924">
    <property type="component" value="Unassembled WGS sequence"/>
</dbReference>
<dbReference type="EC" id="5.1.3.4" evidence="3"/>
<sequence>MLEELKKIVFEENLELVKRELVIYTWGNVSGLDIESKTFAIKPSGVDYDVMKAEDMVVLDLEGNKLEGKYKPSSDTATHIELYKAFPEIGGIVHTHSSYATSWAQARKDIPALGTTHADYFYGDIPCARPLTKEEIEGEYEKNTGLVIIETLKKRNINPMDIPGIIIASHGPFAWGKDAKEAVHNAVVMEELAKMAYRTIQITPEIKSVEQYLLNKHYFRKHGANAYYGQN</sequence>
<keyword evidence="1" id="KW-0479">Metal-binding</keyword>
<keyword evidence="4" id="KW-1185">Reference proteome</keyword>
<keyword evidence="3" id="KW-0413">Isomerase</keyword>
<dbReference type="InterPro" id="IPR036409">
    <property type="entry name" value="Aldolase_II/adducin_N_sf"/>
</dbReference>
<dbReference type="PANTHER" id="PTHR22789">
    <property type="entry name" value="FUCULOSE PHOSPHATE ALDOLASE"/>
    <property type="match status" value="1"/>
</dbReference>
<accession>A0ABX5B547</accession>
<comment type="caution">
    <text evidence="3">The sequence shown here is derived from an EMBL/GenBank/DDBJ whole genome shotgun (WGS) entry which is preliminary data.</text>
</comment>
<dbReference type="PANTHER" id="PTHR22789:SF9">
    <property type="entry name" value="L-RIBULOSE-5-PHOSPHATE 4-EPIMERASE ULAF"/>
    <property type="match status" value="1"/>
</dbReference>
<dbReference type="Pfam" id="PF00596">
    <property type="entry name" value="Aldolase_II"/>
    <property type="match status" value="1"/>
</dbReference>
<gene>
    <name evidence="3" type="primary">araD</name>
    <name evidence="3" type="ORF">DJ52_05070</name>
</gene>
<evidence type="ECO:0000313" key="4">
    <source>
        <dbReference type="Proteomes" id="UP000238924"/>
    </source>
</evidence>
<dbReference type="GO" id="GO:0008742">
    <property type="term" value="F:L-ribulose-phosphate 4-epimerase activity"/>
    <property type="evidence" value="ECO:0007669"/>
    <property type="project" value="UniProtKB-EC"/>
</dbReference>
<dbReference type="NCBIfam" id="NF006047">
    <property type="entry name" value="PRK08193.1"/>
    <property type="match status" value="1"/>
</dbReference>
<dbReference type="SMART" id="SM01007">
    <property type="entry name" value="Aldolase_II"/>
    <property type="match status" value="1"/>
</dbReference>
<dbReference type="EMBL" id="JJMJ01000072">
    <property type="protein sequence ID" value="PPS22405.1"/>
    <property type="molecule type" value="Genomic_DNA"/>
</dbReference>
<evidence type="ECO:0000256" key="1">
    <source>
        <dbReference type="ARBA" id="ARBA00022723"/>
    </source>
</evidence>
<dbReference type="InterPro" id="IPR050197">
    <property type="entry name" value="Aldolase_class_II_sugar_metab"/>
</dbReference>
<protein>
    <submittedName>
        <fullName evidence="3">Ribulose 5-phosphate epimerase</fullName>
        <ecNumber evidence="3">5.1.3.4</ecNumber>
    </submittedName>
</protein>
<name>A0ABX5B547_9SPIR</name>
<dbReference type="RefSeq" id="WP_104618254.1">
    <property type="nucleotide sequence ID" value="NZ_JAWLPZ010000006.1"/>
</dbReference>
<organism evidence="3 4">
    <name type="scientific">Brachyspira murdochii</name>
    <dbReference type="NCBI Taxonomy" id="84378"/>
    <lineage>
        <taxon>Bacteria</taxon>
        <taxon>Pseudomonadati</taxon>
        <taxon>Spirochaetota</taxon>
        <taxon>Spirochaetia</taxon>
        <taxon>Brachyspirales</taxon>
        <taxon>Brachyspiraceae</taxon>
        <taxon>Brachyspira</taxon>
    </lineage>
</organism>
<evidence type="ECO:0000313" key="3">
    <source>
        <dbReference type="EMBL" id="PPS22405.1"/>
    </source>
</evidence>
<evidence type="ECO:0000259" key="2">
    <source>
        <dbReference type="SMART" id="SM01007"/>
    </source>
</evidence>
<reference evidence="3 4" key="1">
    <citation type="submission" date="2014-04" db="EMBL/GenBank/DDBJ databases">
        <title>Whole genome sequence of 'Brachyspira hampsonii' D13-03603F2.</title>
        <authorList>
            <person name="Patterson A.H."/>
            <person name="Chaban B."/>
            <person name="Fernando C."/>
            <person name="Harding J.C."/>
            <person name="Hill J.E."/>
        </authorList>
    </citation>
    <scope>NUCLEOTIDE SEQUENCE [LARGE SCALE GENOMIC DNA]</scope>
    <source>
        <strain evidence="3 4">D13-03603F2</strain>
    </source>
</reference>
<dbReference type="Gene3D" id="3.40.225.10">
    <property type="entry name" value="Class II aldolase/adducin N-terminal domain"/>
    <property type="match status" value="1"/>
</dbReference>
<feature type="domain" description="Class II aldolase/adducin N-terminal" evidence="2">
    <location>
        <begin position="7"/>
        <end position="197"/>
    </location>
</feature>
<dbReference type="NCBIfam" id="NF009003">
    <property type="entry name" value="PRK12348.1"/>
    <property type="match status" value="1"/>
</dbReference>